<protein>
    <submittedName>
        <fullName evidence="1">Uncharacterized protein</fullName>
    </submittedName>
</protein>
<comment type="caution">
    <text evidence="1">The sequence shown here is derived from an EMBL/GenBank/DDBJ whole genome shotgun (WGS) entry which is preliminary data.</text>
</comment>
<dbReference type="Proteomes" id="UP000625283">
    <property type="component" value="Unassembled WGS sequence"/>
</dbReference>
<reference evidence="1 2" key="1">
    <citation type="submission" date="2021-01" db="EMBL/GenBank/DDBJ databases">
        <title>C459-1 draft genome sequence.</title>
        <authorList>
            <person name="Zhang X.-F."/>
        </authorList>
    </citation>
    <scope>NUCLEOTIDE SEQUENCE [LARGE SCALE GENOMIC DNA]</scope>
    <source>
        <strain evidence="2">C459-1</strain>
    </source>
</reference>
<proteinExistence type="predicted"/>
<dbReference type="EMBL" id="JAERTY010000012">
    <property type="protein sequence ID" value="MBL1411066.1"/>
    <property type="molecule type" value="Genomic_DNA"/>
</dbReference>
<dbReference type="RefSeq" id="WP_202104799.1">
    <property type="nucleotide sequence ID" value="NZ_JAERTY010000012.1"/>
</dbReference>
<keyword evidence="2" id="KW-1185">Reference proteome</keyword>
<gene>
    <name evidence="1" type="ORF">JKG61_20070</name>
</gene>
<evidence type="ECO:0000313" key="1">
    <source>
        <dbReference type="EMBL" id="MBL1411066.1"/>
    </source>
</evidence>
<organism evidence="1 2">
    <name type="scientific">Sphingobacterium faecale</name>
    <dbReference type="NCBI Taxonomy" id="2803775"/>
    <lineage>
        <taxon>Bacteria</taxon>
        <taxon>Pseudomonadati</taxon>
        <taxon>Bacteroidota</taxon>
        <taxon>Sphingobacteriia</taxon>
        <taxon>Sphingobacteriales</taxon>
        <taxon>Sphingobacteriaceae</taxon>
        <taxon>Sphingobacterium</taxon>
    </lineage>
</organism>
<sequence>MEQQSDIISSIRALTAAPALEPFLGQVQIPVFYLKKLTSFGLYFRRGLQTLLINIRDRLLC</sequence>
<evidence type="ECO:0000313" key="2">
    <source>
        <dbReference type="Proteomes" id="UP000625283"/>
    </source>
</evidence>
<name>A0ABS1R8M0_9SPHI</name>
<accession>A0ABS1R8M0</accession>